<keyword evidence="3" id="KW-1185">Reference proteome</keyword>
<dbReference type="InParanoid" id="J9DPF2"/>
<dbReference type="HOGENOM" id="CLU_515818_0_0_1"/>
<gene>
    <name evidence="2" type="ORF">EDEG_02390</name>
</gene>
<organism evidence="2 3">
    <name type="scientific">Edhazardia aedis (strain USNM 41457)</name>
    <name type="common">Microsporidian parasite</name>
    <dbReference type="NCBI Taxonomy" id="1003232"/>
    <lineage>
        <taxon>Eukaryota</taxon>
        <taxon>Fungi</taxon>
        <taxon>Fungi incertae sedis</taxon>
        <taxon>Microsporidia</taxon>
        <taxon>Edhazardia</taxon>
    </lineage>
</organism>
<reference evidence="3" key="2">
    <citation type="submission" date="2015-07" db="EMBL/GenBank/DDBJ databases">
        <title>Contrasting host-pathogen interactions and genome evolution in two generalist and specialist microsporidian pathogens of mosquitoes.</title>
        <authorList>
            <consortium name="The Broad Institute Genomics Platform"/>
            <consortium name="The Broad Institute Genome Sequencing Center for Infectious Disease"/>
            <person name="Cuomo C.A."/>
            <person name="Sanscrainte N.D."/>
            <person name="Goldberg J.M."/>
            <person name="Heiman D."/>
            <person name="Young S."/>
            <person name="Zeng Q."/>
            <person name="Becnel J.J."/>
            <person name="Birren B.W."/>
        </authorList>
    </citation>
    <scope>NUCLEOTIDE SEQUENCE [LARGE SCALE GENOMIC DNA]</scope>
    <source>
        <strain evidence="3">USNM 41457</strain>
    </source>
</reference>
<protein>
    <submittedName>
        <fullName evidence="2">Uncharacterized protein</fullName>
    </submittedName>
</protein>
<dbReference type="AlphaFoldDB" id="J9DPF2"/>
<evidence type="ECO:0000313" key="3">
    <source>
        <dbReference type="Proteomes" id="UP000003163"/>
    </source>
</evidence>
<dbReference type="VEuPathDB" id="MicrosporidiaDB:EDEG_02390"/>
<proteinExistence type="predicted"/>
<dbReference type="Proteomes" id="UP000003163">
    <property type="component" value="Unassembled WGS sequence"/>
</dbReference>
<comment type="caution">
    <text evidence="2">The sequence shown here is derived from an EMBL/GenBank/DDBJ whole genome shotgun (WGS) entry which is preliminary data.</text>
</comment>
<evidence type="ECO:0000313" key="2">
    <source>
        <dbReference type="EMBL" id="EJW03222.1"/>
    </source>
</evidence>
<feature type="region of interest" description="Disordered" evidence="1">
    <location>
        <begin position="509"/>
        <end position="528"/>
    </location>
</feature>
<dbReference type="EMBL" id="AFBI03000042">
    <property type="protein sequence ID" value="EJW03222.1"/>
    <property type="molecule type" value="Genomic_DNA"/>
</dbReference>
<sequence>MFVKNRFCFILFSSIRLKSTINENSIVQLNENQHPIFHLNYIYTNFSFGDICSSKSYLVQKFCEFTYNFVNKNSSTEDIQSENNEKKNTCELMAKVIDNEMRNMPGYSYFMSNYIFNNDVDTSSDIKKIKEQIFINIKALLDEDLKHVDSSQLIHSNEKNEEILKLSNEILCTSSLESELKSYSAVCEYIKVDLLQKIVNLASERKNITQRLNKNEKSEIEQLVTGTCKTKTQFCNNIIDKLKKMYPIRWGKLFNDFLSFLMVYNADKQDKENIKMDLFQFELKNLYFKVQLDHEIFLNTEKLINFFRNHHEKQFPWSVCKDTKFETIQFDFKISLEPCIKKWCLSFNKTLKEGLDLIEKEITFEAPKNASLETTNNLIVYFLKKKDSYEVIYLREFPNKKQKTNSMFKEVEIFGHDASSVEIHFSIFHQNSCCYNPYSDLSKQEHDLIKTFLDKNEKVILKYLVLNFIRALNIVYPDLQKNLRIFDEISGFSIKNYDLKPRINIHANKTKSSNNVPSRNPGKKRRKK</sequence>
<accession>J9DPF2</accession>
<name>J9DPF2_EDHAE</name>
<reference evidence="2 3" key="1">
    <citation type="submission" date="2011-08" db="EMBL/GenBank/DDBJ databases">
        <authorList>
            <person name="Liu Z.J."/>
            <person name="Shi F.L."/>
            <person name="Lu J.Q."/>
            <person name="Li M."/>
            <person name="Wang Z.L."/>
        </authorList>
    </citation>
    <scope>NUCLEOTIDE SEQUENCE [LARGE SCALE GENOMIC DNA]</scope>
    <source>
        <strain evidence="2 3">USNM 41457</strain>
    </source>
</reference>
<evidence type="ECO:0000256" key="1">
    <source>
        <dbReference type="SAM" id="MobiDB-lite"/>
    </source>
</evidence>